<dbReference type="InterPro" id="IPR029063">
    <property type="entry name" value="SAM-dependent_MTases_sf"/>
</dbReference>
<dbReference type="GO" id="GO:0008168">
    <property type="term" value="F:methyltransferase activity"/>
    <property type="evidence" value="ECO:0007669"/>
    <property type="project" value="InterPro"/>
</dbReference>
<evidence type="ECO:0000313" key="2">
    <source>
        <dbReference type="Proteomes" id="UP000501728"/>
    </source>
</evidence>
<dbReference type="RefSeq" id="WP_169580495.1">
    <property type="nucleotide sequence ID" value="NZ_CP051480.1"/>
</dbReference>
<dbReference type="Gene3D" id="3.40.50.150">
    <property type="entry name" value="Vaccinia Virus protein VP39"/>
    <property type="match status" value="1"/>
</dbReference>
<dbReference type="InterPro" id="IPR002052">
    <property type="entry name" value="DNA_methylase_N6_adenine_CS"/>
</dbReference>
<organism evidence="1 2">
    <name type="scientific">Mycoplasma phocoeninasale</name>
    <dbReference type="NCBI Taxonomy" id="2726117"/>
    <lineage>
        <taxon>Bacteria</taxon>
        <taxon>Bacillati</taxon>
        <taxon>Mycoplasmatota</taxon>
        <taxon>Mollicutes</taxon>
        <taxon>Mycoplasmataceae</taxon>
        <taxon>Mycoplasma</taxon>
    </lineage>
</organism>
<gene>
    <name evidence="1" type="ORF">HGG64_03145</name>
</gene>
<accession>A0A858U2N6</accession>
<dbReference type="GO" id="GO:0003676">
    <property type="term" value="F:nucleic acid binding"/>
    <property type="evidence" value="ECO:0007669"/>
    <property type="project" value="InterPro"/>
</dbReference>
<dbReference type="GO" id="GO:0032259">
    <property type="term" value="P:methylation"/>
    <property type="evidence" value="ECO:0007669"/>
    <property type="project" value="InterPro"/>
</dbReference>
<dbReference type="PROSITE" id="PS00092">
    <property type="entry name" value="N6_MTASE"/>
    <property type="match status" value="1"/>
</dbReference>
<dbReference type="Proteomes" id="UP000501728">
    <property type="component" value="Chromosome"/>
</dbReference>
<evidence type="ECO:0000313" key="1">
    <source>
        <dbReference type="EMBL" id="QJG66672.1"/>
    </source>
</evidence>
<reference evidence="1 2" key="1">
    <citation type="submission" date="2020-04" db="EMBL/GenBank/DDBJ databases">
        <title>Novel Mycoplasma species detected in Phocoena phocoena (harbor porpoise) from the USA.</title>
        <authorList>
            <person name="Volokhov D.V."/>
        </authorList>
    </citation>
    <scope>NUCLEOTIDE SEQUENCE [LARGE SCALE GENOMIC DNA]</scope>
    <source>
        <strain evidence="1 2">C264-NAS</strain>
    </source>
</reference>
<dbReference type="KEGG" id="mphn:HGG64_03145"/>
<dbReference type="EMBL" id="CP051480">
    <property type="protein sequence ID" value="QJG66672.1"/>
    <property type="molecule type" value="Genomic_DNA"/>
</dbReference>
<protein>
    <submittedName>
        <fullName evidence="1">Uncharacterized protein</fullName>
    </submittedName>
</protein>
<name>A0A858U2N6_9MOLU</name>
<proteinExistence type="predicted"/>
<dbReference type="AlphaFoldDB" id="A0A858U2N6"/>
<dbReference type="SUPFAM" id="SSF53335">
    <property type="entry name" value="S-adenosyl-L-methionine-dependent methyltransferases"/>
    <property type="match status" value="1"/>
</dbReference>
<keyword evidence="2" id="KW-1185">Reference proteome</keyword>
<sequence length="327" mass="38681">MSKIKHGQFFTEKNIFKNNLVFQSFMEKNNLLNEKILEPFAGTNNLIYFLQLKNKNINYESYDIEPQNSKVVKNDSINNWNYDKDFKLVITNPPYLSKHSAHRMKINVDFHNYDDLYKLSLDRCISNVRFTVAIIPTTLICSNRKEDLKLLEKLIIFQLLPDRKNFDDTEHPVALAYFDNTKDDNKINFDLFENNVFVDEYNNLIKKESEILIAKNKKNIKFNAQFGNICINAGDNTKDKNNIKFLSSNWIKAEKVKNTDRHKVKILIENTNISEQIIEELNKKIKELRDNKCDYLWASFKGVSKTGHFRKRIDFKTIRRIINSIEF</sequence>